<dbReference type="Proteomes" id="UP000821866">
    <property type="component" value="Unassembled WGS sequence"/>
</dbReference>
<sequence>MVALLIRIRALKTTHLGTVTGPGMWKAFSRKKSDARPIVRSVKHKGGSKSGSNGPSGQSGAETCFDIVLLK</sequence>
<name>A0A9J6CYW1_RHIMP</name>
<dbReference type="EMBL" id="JABSTU010004545">
    <property type="protein sequence ID" value="KAH7958077.1"/>
    <property type="molecule type" value="Genomic_DNA"/>
</dbReference>
<keyword evidence="3" id="KW-1185">Reference proteome</keyword>
<comment type="caution">
    <text evidence="2">The sequence shown here is derived from an EMBL/GenBank/DDBJ whole genome shotgun (WGS) entry which is preliminary data.</text>
</comment>
<accession>A0A9J6CYW1</accession>
<evidence type="ECO:0000256" key="1">
    <source>
        <dbReference type="SAM" id="MobiDB-lite"/>
    </source>
</evidence>
<proteinExistence type="predicted"/>
<evidence type="ECO:0000313" key="3">
    <source>
        <dbReference type="Proteomes" id="UP000821866"/>
    </source>
</evidence>
<reference evidence="2" key="1">
    <citation type="journal article" date="2020" name="Cell">
        <title>Large-Scale Comparative Analyses of Tick Genomes Elucidate Their Genetic Diversity and Vector Capacities.</title>
        <authorList>
            <consortium name="Tick Genome and Microbiome Consortium (TIGMIC)"/>
            <person name="Jia N."/>
            <person name="Wang J."/>
            <person name="Shi W."/>
            <person name="Du L."/>
            <person name="Sun Y."/>
            <person name="Zhan W."/>
            <person name="Jiang J.F."/>
            <person name="Wang Q."/>
            <person name="Zhang B."/>
            <person name="Ji P."/>
            <person name="Bell-Sakyi L."/>
            <person name="Cui X.M."/>
            <person name="Yuan T.T."/>
            <person name="Jiang B.G."/>
            <person name="Yang W.F."/>
            <person name="Lam T.T."/>
            <person name="Chang Q.C."/>
            <person name="Ding S.J."/>
            <person name="Wang X.J."/>
            <person name="Zhu J.G."/>
            <person name="Ruan X.D."/>
            <person name="Zhao L."/>
            <person name="Wei J.T."/>
            <person name="Ye R.Z."/>
            <person name="Que T.C."/>
            <person name="Du C.H."/>
            <person name="Zhou Y.H."/>
            <person name="Cheng J.X."/>
            <person name="Dai P.F."/>
            <person name="Guo W.B."/>
            <person name="Han X.H."/>
            <person name="Huang E.J."/>
            <person name="Li L.F."/>
            <person name="Wei W."/>
            <person name="Gao Y.C."/>
            <person name="Liu J.Z."/>
            <person name="Shao H.Z."/>
            <person name="Wang X."/>
            <person name="Wang C.C."/>
            <person name="Yang T.C."/>
            <person name="Huo Q.B."/>
            <person name="Li W."/>
            <person name="Chen H.Y."/>
            <person name="Chen S.E."/>
            <person name="Zhou L.G."/>
            <person name="Ni X.B."/>
            <person name="Tian J.H."/>
            <person name="Sheng Y."/>
            <person name="Liu T."/>
            <person name="Pan Y.S."/>
            <person name="Xia L.Y."/>
            <person name="Li J."/>
            <person name="Zhao F."/>
            <person name="Cao W.C."/>
        </authorList>
    </citation>
    <scope>NUCLEOTIDE SEQUENCE</scope>
    <source>
        <strain evidence="2">Rmic-2018</strain>
    </source>
</reference>
<feature type="region of interest" description="Disordered" evidence="1">
    <location>
        <begin position="40"/>
        <end position="61"/>
    </location>
</feature>
<dbReference type="AlphaFoldDB" id="A0A9J6CYW1"/>
<feature type="compositionally biased region" description="Low complexity" evidence="1">
    <location>
        <begin position="50"/>
        <end position="60"/>
    </location>
</feature>
<gene>
    <name evidence="2" type="ORF">HPB51_027938</name>
</gene>
<evidence type="ECO:0000313" key="2">
    <source>
        <dbReference type="EMBL" id="KAH7958077.1"/>
    </source>
</evidence>
<protein>
    <submittedName>
        <fullName evidence="2">Uncharacterized protein</fullName>
    </submittedName>
</protein>
<organism evidence="2 3">
    <name type="scientific">Rhipicephalus microplus</name>
    <name type="common">Cattle tick</name>
    <name type="synonym">Boophilus microplus</name>
    <dbReference type="NCBI Taxonomy" id="6941"/>
    <lineage>
        <taxon>Eukaryota</taxon>
        <taxon>Metazoa</taxon>
        <taxon>Ecdysozoa</taxon>
        <taxon>Arthropoda</taxon>
        <taxon>Chelicerata</taxon>
        <taxon>Arachnida</taxon>
        <taxon>Acari</taxon>
        <taxon>Parasitiformes</taxon>
        <taxon>Ixodida</taxon>
        <taxon>Ixodoidea</taxon>
        <taxon>Ixodidae</taxon>
        <taxon>Rhipicephalinae</taxon>
        <taxon>Rhipicephalus</taxon>
        <taxon>Boophilus</taxon>
    </lineage>
</organism>
<reference evidence="2" key="2">
    <citation type="submission" date="2021-09" db="EMBL/GenBank/DDBJ databases">
        <authorList>
            <person name="Jia N."/>
            <person name="Wang J."/>
            <person name="Shi W."/>
            <person name="Du L."/>
            <person name="Sun Y."/>
            <person name="Zhan W."/>
            <person name="Jiang J."/>
            <person name="Wang Q."/>
            <person name="Zhang B."/>
            <person name="Ji P."/>
            <person name="Sakyi L.B."/>
            <person name="Cui X."/>
            <person name="Yuan T."/>
            <person name="Jiang B."/>
            <person name="Yang W."/>
            <person name="Lam T.T.-Y."/>
            <person name="Chang Q."/>
            <person name="Ding S."/>
            <person name="Wang X."/>
            <person name="Zhu J."/>
            <person name="Ruan X."/>
            <person name="Zhao L."/>
            <person name="Wei J."/>
            <person name="Que T."/>
            <person name="Du C."/>
            <person name="Cheng J."/>
            <person name="Dai P."/>
            <person name="Han X."/>
            <person name="Huang E."/>
            <person name="Gao Y."/>
            <person name="Liu J."/>
            <person name="Shao H."/>
            <person name="Ye R."/>
            <person name="Li L."/>
            <person name="Wei W."/>
            <person name="Wang X."/>
            <person name="Wang C."/>
            <person name="Huo Q."/>
            <person name="Li W."/>
            <person name="Guo W."/>
            <person name="Chen H."/>
            <person name="Chen S."/>
            <person name="Zhou L."/>
            <person name="Zhou L."/>
            <person name="Ni X."/>
            <person name="Tian J."/>
            <person name="Zhou Y."/>
            <person name="Sheng Y."/>
            <person name="Liu T."/>
            <person name="Pan Y."/>
            <person name="Xia L."/>
            <person name="Li J."/>
            <person name="Zhao F."/>
            <person name="Cao W."/>
        </authorList>
    </citation>
    <scope>NUCLEOTIDE SEQUENCE</scope>
    <source>
        <strain evidence="2">Rmic-2018</strain>
        <tissue evidence="2">Larvae</tissue>
    </source>
</reference>